<dbReference type="Gene3D" id="1.10.12.10">
    <property type="entry name" value="Lyase 2-enoyl-coa Hydratase, Chain A, domain 2"/>
    <property type="match status" value="1"/>
</dbReference>
<evidence type="ECO:0000313" key="6">
    <source>
        <dbReference type="Proteomes" id="UP000295513"/>
    </source>
</evidence>
<dbReference type="InterPro" id="IPR014748">
    <property type="entry name" value="Enoyl-CoA_hydra_C"/>
</dbReference>
<dbReference type="CDD" id="cd06558">
    <property type="entry name" value="crotonase-like"/>
    <property type="match status" value="1"/>
</dbReference>
<dbReference type="InterPro" id="IPR029045">
    <property type="entry name" value="ClpP/crotonase-like_dom_sf"/>
</dbReference>
<dbReference type="Gene3D" id="3.90.226.10">
    <property type="entry name" value="2-enoyl-CoA Hydratase, Chain A, domain 1"/>
    <property type="match status" value="1"/>
</dbReference>
<dbReference type="RefSeq" id="WP_110065947.1">
    <property type="nucleotide sequence ID" value="NZ_QGTW01000009.1"/>
</dbReference>
<dbReference type="InterPro" id="IPR001753">
    <property type="entry name" value="Enoyl-CoA_hydra/iso"/>
</dbReference>
<evidence type="ECO:0000313" key="5">
    <source>
        <dbReference type="Proteomes" id="UP000247150"/>
    </source>
</evidence>
<reference evidence="3 5" key="1">
    <citation type="submission" date="2018-05" db="EMBL/GenBank/DDBJ databases">
        <title>Freshwater and sediment microbial communities from various areas in North America, analyzing microbe dynamics in response to fracking.</title>
        <authorList>
            <person name="Lamendella R."/>
        </authorList>
    </citation>
    <scope>NUCLEOTIDE SEQUENCE [LARGE SCALE GENOMIC DNA]</scope>
    <source>
        <strain evidence="4 6">13_TX</strain>
        <strain evidence="3 5">15_TX</strain>
    </source>
</reference>
<dbReference type="EMBL" id="SOEE01000002">
    <property type="protein sequence ID" value="TDX46268.1"/>
    <property type="molecule type" value="Genomic_DNA"/>
</dbReference>
<comment type="caution">
    <text evidence="3">The sequence shown here is derived from an EMBL/GenBank/DDBJ whole genome shotgun (WGS) entry which is preliminary data.</text>
</comment>
<evidence type="ECO:0000313" key="3">
    <source>
        <dbReference type="EMBL" id="PWW26992.1"/>
    </source>
</evidence>
<evidence type="ECO:0000256" key="1">
    <source>
        <dbReference type="ARBA" id="ARBA00005254"/>
    </source>
</evidence>
<dbReference type="EMBL" id="QGTW01000009">
    <property type="protein sequence ID" value="PWW26992.1"/>
    <property type="molecule type" value="Genomic_DNA"/>
</dbReference>
<organism evidence="3 5">
    <name type="scientific">Cytobacillus oceanisediminis</name>
    <dbReference type="NCBI Taxonomy" id="665099"/>
    <lineage>
        <taxon>Bacteria</taxon>
        <taxon>Bacillati</taxon>
        <taxon>Bacillota</taxon>
        <taxon>Bacilli</taxon>
        <taxon>Bacillales</taxon>
        <taxon>Bacillaceae</taxon>
        <taxon>Cytobacillus</taxon>
    </lineage>
</organism>
<dbReference type="PANTHER" id="PTHR43459:SF1">
    <property type="entry name" value="EG:BACN32G11.4 PROTEIN"/>
    <property type="match status" value="1"/>
</dbReference>
<accession>A0A2V2ZSF1</accession>
<dbReference type="Proteomes" id="UP000247150">
    <property type="component" value="Unassembled WGS sequence"/>
</dbReference>
<proteinExistence type="inferred from homology"/>
<dbReference type="SUPFAM" id="SSF52096">
    <property type="entry name" value="ClpP/crotonase"/>
    <property type="match status" value="1"/>
</dbReference>
<gene>
    <name evidence="4" type="ORF">DFO72_102750</name>
    <name evidence="3" type="ORF">DFO73_109158</name>
</gene>
<sequence length="259" mass="27991">MRNEHLIINQTGAILNLTLNRPDRLNAFSPEMILGLTEAIREAGTNPEIKVIVLSGAGRSFSAGGDVKSMGQANGTGVYEHIGRLNQCILTMKESGKPIIAGVHGFAAGAGFNLALACDLIIAADDSQFALSFSKVGLVSDGGGSYFISRLLGPHLAKQFFFTAEPIKAERLYQMGVINCLVPAEKLQAETQKMASQLAEGPTMTYGMIKKLVDHSLTSTLEEILEQERITQTLMVSTEDHHEGITAFKEKRIPVFKGK</sequence>
<name>A0A2V2ZSF1_9BACI</name>
<evidence type="ECO:0000313" key="4">
    <source>
        <dbReference type="EMBL" id="TDX46268.1"/>
    </source>
</evidence>
<dbReference type="Pfam" id="PF00378">
    <property type="entry name" value="ECH_1"/>
    <property type="match status" value="1"/>
</dbReference>
<dbReference type="Proteomes" id="UP000295513">
    <property type="component" value="Unassembled WGS sequence"/>
</dbReference>
<protein>
    <submittedName>
        <fullName evidence="3">Short chain enoyl-CoA hydratase /enoyl-CoA hydratase</fullName>
    </submittedName>
</protein>
<evidence type="ECO:0000256" key="2">
    <source>
        <dbReference type="RuleBase" id="RU003707"/>
    </source>
</evidence>
<dbReference type="InterPro" id="IPR018376">
    <property type="entry name" value="Enoyl-CoA_hyd/isom_CS"/>
</dbReference>
<dbReference type="OrthoDB" id="9775794at2"/>
<dbReference type="PANTHER" id="PTHR43459">
    <property type="entry name" value="ENOYL-COA HYDRATASE"/>
    <property type="match status" value="1"/>
</dbReference>
<comment type="similarity">
    <text evidence="1 2">Belongs to the enoyl-CoA hydratase/isomerase family.</text>
</comment>
<dbReference type="AlphaFoldDB" id="A0A2V2ZSF1"/>
<dbReference type="PROSITE" id="PS00166">
    <property type="entry name" value="ENOYL_COA_HYDRATASE"/>
    <property type="match status" value="1"/>
</dbReference>
<dbReference type="GO" id="GO:0003824">
    <property type="term" value="F:catalytic activity"/>
    <property type="evidence" value="ECO:0007669"/>
    <property type="project" value="InterPro"/>
</dbReference>